<protein>
    <submittedName>
        <fullName evidence="2">Nucleotidyltransferase domain protein</fullName>
    </submittedName>
</protein>
<organism evidence="2 3">
    <name type="scientific">Calidithermus roseus</name>
    <dbReference type="NCBI Taxonomy" id="1644118"/>
    <lineage>
        <taxon>Bacteria</taxon>
        <taxon>Thermotogati</taxon>
        <taxon>Deinococcota</taxon>
        <taxon>Deinococci</taxon>
        <taxon>Thermales</taxon>
        <taxon>Thermaceae</taxon>
        <taxon>Calidithermus</taxon>
    </lineage>
</organism>
<dbReference type="InterPro" id="IPR052548">
    <property type="entry name" value="Type_VII_TA_antitoxin"/>
</dbReference>
<sequence>MKNVDYPELASVIERILAVVPAQQIILFGSRARSEARPDSDYDLLVVVPEAFKTLQNYKALYHELGQVRRGFGVDLILTTPEDLERYREAWMTVYPHALREGRIVYAA</sequence>
<dbReference type="PANTHER" id="PTHR33933:SF1">
    <property type="entry name" value="PROTEIN ADENYLYLTRANSFERASE MNTA-RELATED"/>
    <property type="match status" value="1"/>
</dbReference>
<keyword evidence="3" id="KW-1185">Reference proteome</keyword>
<dbReference type="EMBL" id="QWLA01000075">
    <property type="protein sequence ID" value="RIH83524.1"/>
    <property type="molecule type" value="Genomic_DNA"/>
</dbReference>
<evidence type="ECO:0000259" key="1">
    <source>
        <dbReference type="Pfam" id="PF01909"/>
    </source>
</evidence>
<evidence type="ECO:0000313" key="2">
    <source>
        <dbReference type="EMBL" id="RIH83524.1"/>
    </source>
</evidence>
<dbReference type="GO" id="GO:0016779">
    <property type="term" value="F:nucleotidyltransferase activity"/>
    <property type="evidence" value="ECO:0007669"/>
    <property type="project" value="InterPro"/>
</dbReference>
<evidence type="ECO:0000313" key="3">
    <source>
        <dbReference type="Proteomes" id="UP000265341"/>
    </source>
</evidence>
<gene>
    <name evidence="2" type="ORF">Mrose_03008</name>
</gene>
<accession>A0A399EFS5</accession>
<feature type="domain" description="Polymerase nucleotidyl transferase" evidence="1">
    <location>
        <begin position="22"/>
        <end position="86"/>
    </location>
</feature>
<name>A0A399EFS5_9DEIN</name>
<dbReference type="Pfam" id="PF01909">
    <property type="entry name" value="NTP_transf_2"/>
    <property type="match status" value="1"/>
</dbReference>
<dbReference type="InterPro" id="IPR043519">
    <property type="entry name" value="NT_sf"/>
</dbReference>
<reference evidence="2 3" key="1">
    <citation type="submission" date="2018-08" db="EMBL/GenBank/DDBJ databases">
        <title>Meiothermus roseus NBRC 110900 genome sequencing project.</title>
        <authorList>
            <person name="Da Costa M.S."/>
            <person name="Albuquerque L."/>
            <person name="Raposo P."/>
            <person name="Froufe H.J.C."/>
            <person name="Barroso C.S."/>
            <person name="Egas C."/>
        </authorList>
    </citation>
    <scope>NUCLEOTIDE SEQUENCE [LARGE SCALE GENOMIC DNA]</scope>
    <source>
        <strain evidence="2 3">NBRC 110900</strain>
    </source>
</reference>
<proteinExistence type="predicted"/>
<dbReference type="CDD" id="cd05403">
    <property type="entry name" value="NT_KNTase_like"/>
    <property type="match status" value="1"/>
</dbReference>
<keyword evidence="2" id="KW-0808">Transferase</keyword>
<dbReference type="PANTHER" id="PTHR33933">
    <property type="entry name" value="NUCLEOTIDYLTRANSFERASE"/>
    <property type="match status" value="1"/>
</dbReference>
<dbReference type="Proteomes" id="UP000265341">
    <property type="component" value="Unassembled WGS sequence"/>
</dbReference>
<comment type="caution">
    <text evidence="2">The sequence shown here is derived from an EMBL/GenBank/DDBJ whole genome shotgun (WGS) entry which is preliminary data.</text>
</comment>
<dbReference type="SUPFAM" id="SSF81301">
    <property type="entry name" value="Nucleotidyltransferase"/>
    <property type="match status" value="1"/>
</dbReference>
<dbReference type="AlphaFoldDB" id="A0A399EFS5"/>
<dbReference type="InterPro" id="IPR002934">
    <property type="entry name" value="Polymerase_NTP_transf_dom"/>
</dbReference>
<dbReference type="Gene3D" id="3.30.460.10">
    <property type="entry name" value="Beta Polymerase, domain 2"/>
    <property type="match status" value="1"/>
</dbReference>